<accession>B0TTZ9</accession>
<keyword evidence="2" id="KW-1185">Reference proteome</keyword>
<dbReference type="EMBL" id="CP000931">
    <property type="protein sequence ID" value="ABZ78110.1"/>
    <property type="molecule type" value="Genomic_DNA"/>
</dbReference>
<evidence type="ECO:0000313" key="1">
    <source>
        <dbReference type="EMBL" id="ABZ78110.1"/>
    </source>
</evidence>
<reference evidence="1" key="1">
    <citation type="submission" date="2008-01" db="EMBL/GenBank/DDBJ databases">
        <title>Complete sequence of Shewanella halifaxensis HAW-EB4.</title>
        <authorList>
            <consortium name="US DOE Joint Genome Institute"/>
            <person name="Copeland A."/>
            <person name="Lucas S."/>
            <person name="Lapidus A."/>
            <person name="Glavina del Rio T."/>
            <person name="Dalin E."/>
            <person name="Tice H."/>
            <person name="Bruce D."/>
            <person name="Goodwin L."/>
            <person name="Pitluck S."/>
            <person name="Sims D."/>
            <person name="Brettin T."/>
            <person name="Detter J.C."/>
            <person name="Han C."/>
            <person name="Kuske C.R."/>
            <person name="Schmutz J."/>
            <person name="Larimer F."/>
            <person name="Land M."/>
            <person name="Hauser L."/>
            <person name="Kyrpides N."/>
            <person name="Kim E."/>
            <person name="Zhao J.-S."/>
            <person name="Richardson P."/>
        </authorList>
    </citation>
    <scope>NUCLEOTIDE SEQUENCE [LARGE SCALE GENOMIC DNA]</scope>
    <source>
        <strain evidence="1">HAW-EB4</strain>
    </source>
</reference>
<dbReference type="RefSeq" id="WP_012278630.1">
    <property type="nucleotide sequence ID" value="NC_010334.1"/>
</dbReference>
<sequence length="669" mass="77063">MNQFSVETTNITSSGIKKHFKKYINTPEQVIFELVANGFDAKATTVNVITEGDIGTNQVVVLDNGVGINAEDKHKHFSCFNDSQKANDNNTQGAHGRGRLSFHLICDRADWYSRCNGKDIQISISSDDLVHYNLSRLSTSEQKHELIKSDSGTYVELNRFEKNLPENDKLVSKLQCEFGWRLALNKNLKLFVNDVEVKVPSHKLHTKTFEFEDDKFDISLIRWQQRPGSEKSKFYFVNSDGRVKYSGNTSFNKKSGFYLSTYVQSNWINRFEAVPLTLDFNGNNDGKEPAGPRSKAYSELINHIKMVGLEIYTEFLTAQIDEQIEKYEEDGFFPEYQNLNDIDAKWRRKNLKSIIKEIWLAEPSTFSNLKLKAAKIIISLLDRLIVSNENDSLMSILESVMELDEEKLNRLNNVINKTTLENIVSTIEMLQRREDVVKKLEYLILERYQEVLETPHLQKIIEANTWLFGEQYSLIGAEEDDFQKIAINLREKVSKLDDLNITDLDPIDISEGLQVEGVRRQVDLFLARRKKEYENGKPYFKCTIIEIKRPSVALNKTHLRQLQDYSEIISAHPGFSSQNMRFEFILVGRKVSSSDHGINLAWNSCQSHNETGLVFHAPTMKGYVKTWATITKDFELTNDYLLEKLKTNRDSYENEASKDIISDLQQKSA</sequence>
<dbReference type="OrthoDB" id="8765545at2"/>
<dbReference type="AlphaFoldDB" id="B0TTZ9"/>
<dbReference type="Gene3D" id="3.30.565.10">
    <property type="entry name" value="Histidine kinase-like ATPase, C-terminal domain"/>
    <property type="match status" value="1"/>
</dbReference>
<name>B0TTZ9_SHEHH</name>
<proteinExistence type="predicted"/>
<organism evidence="1 2">
    <name type="scientific">Shewanella halifaxensis (strain HAW-EB4)</name>
    <dbReference type="NCBI Taxonomy" id="458817"/>
    <lineage>
        <taxon>Bacteria</taxon>
        <taxon>Pseudomonadati</taxon>
        <taxon>Pseudomonadota</taxon>
        <taxon>Gammaproteobacteria</taxon>
        <taxon>Alteromonadales</taxon>
        <taxon>Shewanellaceae</taxon>
        <taxon>Shewanella</taxon>
    </lineage>
</organism>
<dbReference type="STRING" id="458817.Shal_3569"/>
<gene>
    <name evidence="1" type="ordered locus">Shal_3569</name>
</gene>
<dbReference type="Pfam" id="PF13589">
    <property type="entry name" value="HATPase_c_3"/>
    <property type="match status" value="1"/>
</dbReference>
<dbReference type="HOGENOM" id="CLU_025321_0_0_6"/>
<evidence type="ECO:0000313" key="2">
    <source>
        <dbReference type="Proteomes" id="UP000001317"/>
    </source>
</evidence>
<dbReference type="InterPro" id="IPR036890">
    <property type="entry name" value="HATPase_C_sf"/>
</dbReference>
<dbReference type="eggNOG" id="COG0323">
    <property type="taxonomic scope" value="Bacteria"/>
</dbReference>
<dbReference type="Proteomes" id="UP000001317">
    <property type="component" value="Chromosome"/>
</dbReference>
<dbReference type="SUPFAM" id="SSF55874">
    <property type="entry name" value="ATPase domain of HSP90 chaperone/DNA topoisomerase II/histidine kinase"/>
    <property type="match status" value="1"/>
</dbReference>
<dbReference type="KEGG" id="shl:Shal_3569"/>
<protein>
    <submittedName>
        <fullName evidence="1">DNA mismatch repair protein</fullName>
    </submittedName>
</protein>